<feature type="compositionally biased region" description="Low complexity" evidence="1">
    <location>
        <begin position="378"/>
        <end position="401"/>
    </location>
</feature>
<organism evidence="3 4">
    <name type="scientific">Magnetospirillum sulfuroxidans</name>
    <dbReference type="NCBI Taxonomy" id="611300"/>
    <lineage>
        <taxon>Bacteria</taxon>
        <taxon>Pseudomonadati</taxon>
        <taxon>Pseudomonadota</taxon>
        <taxon>Alphaproteobacteria</taxon>
        <taxon>Rhodospirillales</taxon>
        <taxon>Rhodospirillaceae</taxon>
        <taxon>Magnetospirillum</taxon>
    </lineage>
</organism>
<keyword evidence="3" id="KW-0966">Cell projection</keyword>
<feature type="region of interest" description="Disordered" evidence="1">
    <location>
        <begin position="1"/>
        <end position="26"/>
    </location>
</feature>
<proteinExistence type="predicted"/>
<gene>
    <name evidence="3" type="ORF">KEC16_15515</name>
</gene>
<feature type="region of interest" description="Disordered" evidence="1">
    <location>
        <begin position="295"/>
        <end position="332"/>
    </location>
</feature>
<dbReference type="Proteomes" id="UP000680714">
    <property type="component" value="Unassembled WGS sequence"/>
</dbReference>
<evidence type="ECO:0000256" key="1">
    <source>
        <dbReference type="SAM" id="MobiDB-lite"/>
    </source>
</evidence>
<dbReference type="InterPro" id="IPR021136">
    <property type="entry name" value="Flagellar_hook_control-like_C"/>
</dbReference>
<dbReference type="RefSeq" id="WP_211550577.1">
    <property type="nucleotide sequence ID" value="NZ_JAGTUF010000018.1"/>
</dbReference>
<evidence type="ECO:0000313" key="3">
    <source>
        <dbReference type="EMBL" id="MBR9973131.1"/>
    </source>
</evidence>
<evidence type="ECO:0000313" key="4">
    <source>
        <dbReference type="Proteomes" id="UP000680714"/>
    </source>
</evidence>
<dbReference type="Gene3D" id="3.30.750.140">
    <property type="match status" value="1"/>
</dbReference>
<feature type="region of interest" description="Disordered" evidence="1">
    <location>
        <begin position="39"/>
        <end position="153"/>
    </location>
</feature>
<protein>
    <submittedName>
        <fullName evidence="3">Flagellar hook-length control protein FliK</fullName>
    </submittedName>
</protein>
<feature type="region of interest" description="Disordered" evidence="1">
    <location>
        <begin position="192"/>
        <end position="242"/>
    </location>
</feature>
<reference evidence="3 4" key="1">
    <citation type="submission" date="2021-04" db="EMBL/GenBank/DDBJ databases">
        <title>Magnetospirillum sulfuroxidans sp. nov., a facultative chemolithoautotrophic sulfur-oxidizing alphaproteobacterium isolated from freshwater sediment and proposals for Paramagetospirillum gen. nov., and Magnetospirillaceae fam. nov.</title>
        <authorList>
            <person name="Koziaeva V."/>
            <person name="Geelhoed J.S."/>
            <person name="Sorokin D.Y."/>
            <person name="Grouzdev D.S."/>
        </authorList>
    </citation>
    <scope>NUCLEOTIDE SEQUENCE [LARGE SCALE GENOMIC DNA]</scope>
    <source>
        <strain evidence="3 4">J10</strain>
    </source>
</reference>
<accession>A0ABS5IFD6</accession>
<dbReference type="CDD" id="cd17470">
    <property type="entry name" value="T3SS_Flik_C"/>
    <property type="match status" value="1"/>
</dbReference>
<keyword evidence="3" id="KW-0969">Cilium</keyword>
<feature type="compositionally biased region" description="Basic and acidic residues" evidence="1">
    <location>
        <begin position="55"/>
        <end position="134"/>
    </location>
</feature>
<keyword evidence="3" id="KW-0282">Flagellum</keyword>
<sequence length="542" mass="55509">MTVYSINQRIFEQTNQSTSNGKSASSTADEFLAALNKAGSQTSVSVNATPSAEKALSKVFERKNDEPRASTKSDDKPKRSEAKENTRSNKAEAANDAKASDDAKAKPTEKTDSVASADDRDADPQAKPEAKTETVSDDSQPQVKTENAAAPTAEAVAAVVPVQQQMIEQVATVAETTPAQVVESVDPEKIADAGDQPQQAQANPQNNAADANADNVETFDPTAQNTPQAAAKGKAGEHADKNAAATQAADLAASIDDTGAQLNVQVKVADTTRQVQPSVGTAEVLLTQDVDGLEIPVPAQGNGGQSNGQPQANAGQTNQAAGANQTQDPALMNKPVDAKPFVAALAAAQAEGASQPQAAGSSGNQTQAVAGLNGASGTQAAAKTAPAQAAQAPRQPQTPQAKEVMDQVKVQIAKQGANGDTIKVQLKPVELGSIEVKLDVAKDGSVSGVVTADNKDTLAMLKNDSRALEKALSDAGLKADTGSLTFNLRGENQQQAAQDQASGRRSRRALAAMNGVDATQSGAAAQAQARFAGGRSGVDIQV</sequence>
<feature type="compositionally biased region" description="Polar residues" evidence="1">
    <location>
        <begin position="39"/>
        <end position="50"/>
    </location>
</feature>
<feature type="compositionally biased region" description="Low complexity" evidence="1">
    <location>
        <begin position="193"/>
        <end position="215"/>
    </location>
</feature>
<name>A0ABS5IFD6_9PROT</name>
<comment type="caution">
    <text evidence="3">The sequence shown here is derived from an EMBL/GenBank/DDBJ whole genome shotgun (WGS) entry which is preliminary data.</text>
</comment>
<keyword evidence="4" id="KW-1185">Reference proteome</keyword>
<dbReference type="Pfam" id="PF02120">
    <property type="entry name" value="Flg_hook"/>
    <property type="match status" value="1"/>
</dbReference>
<feature type="domain" description="Flagellar hook-length control protein-like C-terminal" evidence="2">
    <location>
        <begin position="413"/>
        <end position="495"/>
    </location>
</feature>
<evidence type="ECO:0000259" key="2">
    <source>
        <dbReference type="Pfam" id="PF02120"/>
    </source>
</evidence>
<feature type="compositionally biased region" description="Low complexity" evidence="1">
    <location>
        <begin position="307"/>
        <end position="327"/>
    </location>
</feature>
<dbReference type="EMBL" id="JAGTUF010000018">
    <property type="protein sequence ID" value="MBR9973131.1"/>
    <property type="molecule type" value="Genomic_DNA"/>
</dbReference>
<dbReference type="InterPro" id="IPR038610">
    <property type="entry name" value="FliK-like_C_sf"/>
</dbReference>
<feature type="region of interest" description="Disordered" evidence="1">
    <location>
        <begin position="355"/>
        <end position="404"/>
    </location>
</feature>